<dbReference type="InterPro" id="IPR003131">
    <property type="entry name" value="T1-type_BTB"/>
</dbReference>
<dbReference type="Proteomes" id="UP000269721">
    <property type="component" value="Unassembled WGS sequence"/>
</dbReference>
<organism evidence="4 5">
    <name type="scientific">Blyttiomyces helicus</name>
    <dbReference type="NCBI Taxonomy" id="388810"/>
    <lineage>
        <taxon>Eukaryota</taxon>
        <taxon>Fungi</taxon>
        <taxon>Fungi incertae sedis</taxon>
        <taxon>Chytridiomycota</taxon>
        <taxon>Chytridiomycota incertae sedis</taxon>
        <taxon>Chytridiomycetes</taxon>
        <taxon>Chytridiomycetes incertae sedis</taxon>
        <taxon>Blyttiomyces</taxon>
    </lineage>
</organism>
<name>A0A4P9W5F9_9FUNG</name>
<dbReference type="EMBL" id="KZ997381">
    <property type="protein sequence ID" value="RKO87494.1"/>
    <property type="molecule type" value="Genomic_DNA"/>
</dbReference>
<dbReference type="Pfam" id="PF02214">
    <property type="entry name" value="BTB_2"/>
    <property type="match status" value="1"/>
</dbReference>
<evidence type="ECO:0000313" key="5">
    <source>
        <dbReference type="Proteomes" id="UP000269721"/>
    </source>
</evidence>
<dbReference type="AlphaFoldDB" id="A0A4P9W5F9"/>
<keyword evidence="2" id="KW-0472">Membrane</keyword>
<accession>A0A4P9W5F9</accession>
<feature type="region of interest" description="Disordered" evidence="1">
    <location>
        <begin position="18"/>
        <end position="43"/>
    </location>
</feature>
<feature type="compositionally biased region" description="Low complexity" evidence="1">
    <location>
        <begin position="94"/>
        <end position="104"/>
    </location>
</feature>
<sequence>MDGWQRTDAIDNLLTAAAGAKGTEELRNGATEERRNGGFRLPNIRPCPDLREPLFQPTVTPVLLPPARELRTSTVDPPALLISPGLRPHEYSDSDSAPVPDSPAKQLPSQPLPVKMSSPLADSLAPAQTTPFSTWALYALAAIGFLTIFSSFFQSPTPRRPRVTLRGEGTVLSADQPPSGEAKEMLDVVSEPEGKQVATDYGKVAGNIFTKALVNGAEQGAPFVIPLRPPGAVMLKKSPIPDLLSSCLDSGVETYQRLDSAFSLEEKIAAAGRRIVTAGVTVTSTVATAAIKAGVAYQLTPGREAQAVTAGSDSLLNGIPASDARPVPAAPLTARTVERIRLVEGAVPGSFPLPTLVEVSTQTAESSFGPLASQATSNGSARPALTASLPLPRTGTVTGVIANCIDTSFRIAGSVATVSSETILGRETTDRLRGIDPAKDLYLTPLHPLDGTVAYLDVGGVRMATTIETLTAEKASKLGKMFGDDASRAKIPLVEGRFFLDRDGTYFRHILNYLRKTPTLTSLTTRSSLLSLRLEALHWGLPSLVRQIDSRLEALDAAGVSASWLEQEAWVDAVALTKTRLAALPWATVGSWGTRAAVAAAIVAFFMLNVTNESLSAPVAKEILLFVAKTCAPAMSSKLEKKLRNQLGIVAKLESPSILSSELTPFICILNAGCTGETGGVSFDDLHRAFSAFDGFERIEMLLGRVELHLPPYSFAVFKNAQTSSAALASLHQTLIPSTTNTKPLLLTHAAYIPPEAPLTGPAEIARAIPGLIVVPDFIDADEERHLLEEVARDGDAGRWVVLAKRRVVSGAGERADIPPIASDAAFRPHC</sequence>
<dbReference type="SUPFAM" id="SSF54695">
    <property type="entry name" value="POZ domain"/>
    <property type="match status" value="1"/>
</dbReference>
<dbReference type="InterPro" id="IPR011333">
    <property type="entry name" value="SKP1/BTB/POZ_sf"/>
</dbReference>
<feature type="compositionally biased region" description="Basic and acidic residues" evidence="1">
    <location>
        <begin position="22"/>
        <end position="36"/>
    </location>
</feature>
<feature type="transmembrane region" description="Helical" evidence="2">
    <location>
        <begin position="135"/>
        <end position="153"/>
    </location>
</feature>
<dbReference type="GO" id="GO:0051260">
    <property type="term" value="P:protein homooligomerization"/>
    <property type="evidence" value="ECO:0007669"/>
    <property type="project" value="InterPro"/>
</dbReference>
<protein>
    <recommendedName>
        <fullName evidence="3">Potassium channel tetramerisation-type BTB domain-containing protein</fullName>
    </recommendedName>
</protein>
<evidence type="ECO:0000313" key="4">
    <source>
        <dbReference type="EMBL" id="RKO87494.1"/>
    </source>
</evidence>
<keyword evidence="5" id="KW-1185">Reference proteome</keyword>
<keyword evidence="2" id="KW-1133">Transmembrane helix</keyword>
<dbReference type="Gene3D" id="3.30.710.10">
    <property type="entry name" value="Potassium Channel Kv1.1, Chain A"/>
    <property type="match status" value="1"/>
</dbReference>
<evidence type="ECO:0000259" key="3">
    <source>
        <dbReference type="Pfam" id="PF02214"/>
    </source>
</evidence>
<keyword evidence="2" id="KW-0812">Transmembrane</keyword>
<evidence type="ECO:0000256" key="1">
    <source>
        <dbReference type="SAM" id="MobiDB-lite"/>
    </source>
</evidence>
<gene>
    <name evidence="4" type="ORF">BDK51DRAFT_38699</name>
</gene>
<evidence type="ECO:0000256" key="2">
    <source>
        <dbReference type="SAM" id="Phobius"/>
    </source>
</evidence>
<dbReference type="PANTHER" id="PTHR14499">
    <property type="entry name" value="POTASSIUM CHANNEL TETRAMERIZATION DOMAIN-CONTAINING"/>
    <property type="match status" value="1"/>
</dbReference>
<dbReference type="OrthoDB" id="2414723at2759"/>
<dbReference type="CDD" id="cd18316">
    <property type="entry name" value="BTB_POZ_KCTD-like"/>
    <property type="match status" value="1"/>
</dbReference>
<feature type="domain" description="Potassium channel tetramerisation-type BTB" evidence="3">
    <location>
        <begin position="456"/>
        <end position="544"/>
    </location>
</feature>
<dbReference type="PANTHER" id="PTHR14499:SF136">
    <property type="entry name" value="GH08630P"/>
    <property type="match status" value="1"/>
</dbReference>
<reference evidence="5" key="1">
    <citation type="journal article" date="2018" name="Nat. Microbiol.">
        <title>Leveraging single-cell genomics to expand the fungal tree of life.</title>
        <authorList>
            <person name="Ahrendt S.R."/>
            <person name="Quandt C.A."/>
            <person name="Ciobanu D."/>
            <person name="Clum A."/>
            <person name="Salamov A."/>
            <person name="Andreopoulos B."/>
            <person name="Cheng J.F."/>
            <person name="Woyke T."/>
            <person name="Pelin A."/>
            <person name="Henrissat B."/>
            <person name="Reynolds N.K."/>
            <person name="Benny G.L."/>
            <person name="Smith M.E."/>
            <person name="James T.Y."/>
            <person name="Grigoriev I.V."/>
        </authorList>
    </citation>
    <scope>NUCLEOTIDE SEQUENCE [LARGE SCALE GENOMIC DNA]</scope>
</reference>
<proteinExistence type="predicted"/>
<feature type="region of interest" description="Disordered" evidence="1">
    <location>
        <begin position="75"/>
        <end position="114"/>
    </location>
</feature>